<keyword evidence="2" id="KW-1185">Reference proteome</keyword>
<evidence type="ECO:0000313" key="1">
    <source>
        <dbReference type="EMBL" id="KAJ2992882.1"/>
    </source>
</evidence>
<reference evidence="1" key="1">
    <citation type="submission" date="2022-10" db="EMBL/GenBank/DDBJ databases">
        <title>Genome Sequence of Xylaria curta.</title>
        <authorList>
            <person name="Buettner E."/>
        </authorList>
    </citation>
    <scope>NUCLEOTIDE SEQUENCE</scope>
    <source>
        <strain evidence="1">Babe10</strain>
    </source>
</reference>
<sequence length="379" mass="41385">MGAVRTNYASSGPFVVIAVLAVFLLFGILIGNGAFLAVVKNVLFGTFSNGSLRYRVYTGNIIIDTLLAQCVSFWTPVLTRSSSSLLLSTTLCASLQTLAIWATIEGLRNGETHRALRWAPLTIFVWQFVGTSIFVPLYAVVELRHHFVNSPNGYDASTPYAAARALIPAGIVALIHPFLTIHYPSSGTTESQMQTFIANYQLGGVLCYVLVTAGAYILSVDDKAAGHRSVNADQWWIQQAYIWFGVFSMTAHLDVVRQILTSTDDEVSFMSVFVPQAGLLGLPDAPATLYEREHLYFLQWDLVLLVLGVALWLSRTLAAIAEIRRPNSPLGSITRAALLIVLSLACMMLSPGAVGSAVFYYRENILRSKPKASKANTVK</sequence>
<protein>
    <submittedName>
        <fullName evidence="1">Uncharacterized protein</fullName>
    </submittedName>
</protein>
<dbReference type="EMBL" id="JAPDGR010000243">
    <property type="protein sequence ID" value="KAJ2992882.1"/>
    <property type="molecule type" value="Genomic_DNA"/>
</dbReference>
<proteinExistence type="predicted"/>
<gene>
    <name evidence="1" type="ORF">NUW58_g2019</name>
</gene>
<accession>A0ACC1PHK5</accession>
<dbReference type="Proteomes" id="UP001143856">
    <property type="component" value="Unassembled WGS sequence"/>
</dbReference>
<comment type="caution">
    <text evidence="1">The sequence shown here is derived from an EMBL/GenBank/DDBJ whole genome shotgun (WGS) entry which is preliminary data.</text>
</comment>
<evidence type="ECO:0000313" key="2">
    <source>
        <dbReference type="Proteomes" id="UP001143856"/>
    </source>
</evidence>
<name>A0ACC1PHK5_9PEZI</name>
<organism evidence="1 2">
    <name type="scientific">Xylaria curta</name>
    <dbReference type="NCBI Taxonomy" id="42375"/>
    <lineage>
        <taxon>Eukaryota</taxon>
        <taxon>Fungi</taxon>
        <taxon>Dikarya</taxon>
        <taxon>Ascomycota</taxon>
        <taxon>Pezizomycotina</taxon>
        <taxon>Sordariomycetes</taxon>
        <taxon>Xylariomycetidae</taxon>
        <taxon>Xylariales</taxon>
        <taxon>Xylariaceae</taxon>
        <taxon>Xylaria</taxon>
    </lineage>
</organism>